<dbReference type="Pfam" id="PF09956">
    <property type="entry name" value="Phage_cement_2"/>
    <property type="match status" value="1"/>
</dbReference>
<evidence type="ECO:0000313" key="1">
    <source>
        <dbReference type="EMBL" id="RDI73306.1"/>
    </source>
</evidence>
<dbReference type="EMBL" id="QQZY01000010">
    <property type="protein sequence ID" value="RDI73306.1"/>
    <property type="molecule type" value="Genomic_DNA"/>
</dbReference>
<dbReference type="InterPro" id="IPR011231">
    <property type="entry name" value="Phage_VT1-Sakai_H0018"/>
</dbReference>
<accession>A0A7M2YT98</accession>
<keyword evidence="2" id="KW-1185">Reference proteome</keyword>
<comment type="caution">
    <text evidence="1">The sequence shown here is derived from an EMBL/GenBank/DDBJ whole genome shotgun (WGS) entry which is preliminary data.</text>
</comment>
<reference evidence="1 2" key="1">
    <citation type="submission" date="2018-07" db="EMBL/GenBank/DDBJ databases">
        <title>High-quality-draft genome sequence of Gaiella occulta.</title>
        <authorList>
            <person name="Severino R."/>
            <person name="Froufe H.J.C."/>
            <person name="Rainey F.A."/>
            <person name="Barroso C."/>
            <person name="Albuquerque L."/>
            <person name="Lobo-Da-Cunha A."/>
            <person name="Da Costa M.S."/>
            <person name="Egas C."/>
        </authorList>
    </citation>
    <scope>NUCLEOTIDE SEQUENCE [LARGE SCALE GENOMIC DNA]</scope>
    <source>
        <strain evidence="1 2">F2-233</strain>
    </source>
</reference>
<sequence length="136" mass="13003">MAVSDGVNPLYTPGAKVTMKVSAAVTAGQLVEVSGSGTIGPAAANSRKVVGVALQTGSAANDLIAVQLLGYIFKLKAAGAITAGDEVSAGAAGTVATQAAAAGATAADINNARSVIGVALENIADTVTGPILVGRA</sequence>
<evidence type="ECO:0000313" key="2">
    <source>
        <dbReference type="Proteomes" id="UP000254134"/>
    </source>
</evidence>
<protein>
    <submittedName>
        <fullName evidence="1">Uncharacterized protein</fullName>
    </submittedName>
</protein>
<proteinExistence type="predicted"/>
<organism evidence="1 2">
    <name type="scientific">Gaiella occulta</name>
    <dbReference type="NCBI Taxonomy" id="1002870"/>
    <lineage>
        <taxon>Bacteria</taxon>
        <taxon>Bacillati</taxon>
        <taxon>Actinomycetota</taxon>
        <taxon>Thermoleophilia</taxon>
        <taxon>Gaiellales</taxon>
        <taxon>Gaiellaceae</taxon>
        <taxon>Gaiella</taxon>
    </lineage>
</organism>
<gene>
    <name evidence="1" type="ORF">Gocc_2906</name>
</gene>
<name>A0A7M2YT98_9ACTN</name>
<reference evidence="2" key="2">
    <citation type="journal article" date="2019" name="MicrobiologyOpen">
        <title>High-quality draft genome sequence of Gaiella occulta isolated from a 150 meter deep mineral water borehole and comparison with the genome sequences of other deep-branching lineages of the phylum Actinobacteria.</title>
        <authorList>
            <person name="Severino R."/>
            <person name="Froufe H.J.C."/>
            <person name="Barroso C."/>
            <person name="Albuquerque L."/>
            <person name="Lobo-da-Cunha A."/>
            <person name="da Costa M.S."/>
            <person name="Egas C."/>
        </authorList>
    </citation>
    <scope>NUCLEOTIDE SEQUENCE [LARGE SCALE GENOMIC DNA]</scope>
    <source>
        <strain evidence="2">F2-233</strain>
    </source>
</reference>
<dbReference type="RefSeq" id="WP_114797298.1">
    <property type="nucleotide sequence ID" value="NZ_QQZY01000010.1"/>
</dbReference>
<dbReference type="AlphaFoldDB" id="A0A7M2YT98"/>
<dbReference type="Proteomes" id="UP000254134">
    <property type="component" value="Unassembled WGS sequence"/>
</dbReference>